<dbReference type="Pfam" id="PF12917">
    <property type="entry name" value="YfbR-like"/>
    <property type="match status" value="1"/>
</dbReference>
<protein>
    <submittedName>
        <fullName evidence="1">Hydrolase</fullName>
    </submittedName>
</protein>
<dbReference type="Proteomes" id="UP000516361">
    <property type="component" value="Chromosome"/>
</dbReference>
<dbReference type="EMBL" id="AP018712">
    <property type="protein sequence ID" value="BBE31379.1"/>
    <property type="molecule type" value="Genomic_DNA"/>
</dbReference>
<keyword evidence="2" id="KW-1185">Reference proteome</keyword>
<dbReference type="AlphaFoldDB" id="A0A7G1GBU8"/>
<dbReference type="GO" id="GO:0016787">
    <property type="term" value="F:hydrolase activity"/>
    <property type="evidence" value="ECO:0007669"/>
    <property type="project" value="UniProtKB-KW"/>
</dbReference>
<evidence type="ECO:0000313" key="1">
    <source>
        <dbReference type="EMBL" id="BBE31379.1"/>
    </source>
</evidence>
<name>A0A7G1GBU8_9BACT</name>
<accession>A0A7G1GBU8</accession>
<proteinExistence type="predicted"/>
<keyword evidence="1" id="KW-0378">Hydrolase</keyword>
<dbReference type="RefSeq" id="WP_190613878.1">
    <property type="nucleotide sequence ID" value="NZ_AP018712.1"/>
</dbReference>
<dbReference type="KEGG" id="ocy:OSSY52_15200"/>
<gene>
    <name evidence="1" type="ORF">OSSY52_15200</name>
</gene>
<evidence type="ECO:0000313" key="2">
    <source>
        <dbReference type="Proteomes" id="UP000516361"/>
    </source>
</evidence>
<organism evidence="1 2">
    <name type="scientific">Tepiditoga spiralis</name>
    <dbReference type="NCBI Taxonomy" id="2108365"/>
    <lineage>
        <taxon>Bacteria</taxon>
        <taxon>Thermotogati</taxon>
        <taxon>Thermotogota</taxon>
        <taxon>Thermotogae</taxon>
        <taxon>Petrotogales</taxon>
        <taxon>Petrotogaceae</taxon>
        <taxon>Tepiditoga</taxon>
    </lineage>
</organism>
<dbReference type="Gene3D" id="1.10.3210.10">
    <property type="entry name" value="Hypothetical protein af1432"/>
    <property type="match status" value="2"/>
</dbReference>
<dbReference type="InParanoid" id="A0A7G1GBU8"/>
<reference evidence="1 2" key="1">
    <citation type="submission" date="2018-06" db="EMBL/GenBank/DDBJ databases">
        <title>Genome sequencing of Oceanotoga sp. sy52.</title>
        <authorList>
            <person name="Mori K."/>
        </authorList>
    </citation>
    <scope>NUCLEOTIDE SEQUENCE [LARGE SCALE GENOMIC DNA]</scope>
    <source>
        <strain evidence="2">sy52</strain>
    </source>
</reference>
<sequence length="361" mass="41889">MGIGKFLLELTNLFTIYRWNNRPGIIRFTEADNAFHTTTLSLFAMNDLNAEDTINMVHNKIIKEIPKIILSDVSLETKNKIKSINPTIWNDVINESYKDLNLILDNENLSKKLFIEKNINEEINKTTDLVKLLVSKKEVELNERVFPEYYSLPKKEIDEEIKKINTNFSKKVFSISDYLLNSTIRLNTMIRWNKNHRNVRSSVSSHSFYVLITAYILALNNDVNGELLKEIMIASILHDIPEAFTGDVITPTKRKVKGLESLIGKVEDTFVDEWSTLNPNINEIMKKYKNYMLEPFNKEYGRYVRSADLLAAMNECAAEIITGNQDDIFRKAFFTSKKELKIISPYDLSDILDEIEYNTFK</sequence>
<dbReference type="SUPFAM" id="SSF109604">
    <property type="entry name" value="HD-domain/PDEase-like"/>
    <property type="match status" value="1"/>
</dbReference>